<accession>A0A2X3M392</accession>
<dbReference type="AlphaFoldDB" id="A0A2X3M392"/>
<organism evidence="1 2">
    <name type="scientific">Escherichia coli</name>
    <dbReference type="NCBI Taxonomy" id="562"/>
    <lineage>
        <taxon>Bacteria</taxon>
        <taxon>Pseudomonadati</taxon>
        <taxon>Pseudomonadota</taxon>
        <taxon>Gammaproteobacteria</taxon>
        <taxon>Enterobacterales</taxon>
        <taxon>Enterobacteriaceae</taxon>
        <taxon>Escherichia</taxon>
    </lineage>
</organism>
<name>A0A2X3M392_ECOLX</name>
<reference evidence="1 2" key="1">
    <citation type="submission" date="2018-06" db="EMBL/GenBank/DDBJ databases">
        <authorList>
            <consortium name="Pathogen Informatics"/>
            <person name="Doyle S."/>
        </authorList>
    </citation>
    <scope>NUCLEOTIDE SEQUENCE [LARGE SCALE GENOMIC DNA]</scope>
    <source>
        <strain evidence="1 2">NCTC8009</strain>
    </source>
</reference>
<evidence type="ECO:0000313" key="1">
    <source>
        <dbReference type="EMBL" id="SQD06250.1"/>
    </source>
</evidence>
<dbReference type="STRING" id="585034.ECIAI1_0502"/>
<proteinExistence type="predicted"/>
<gene>
    <name evidence="1" type="ORF">NCTC8009_06840</name>
</gene>
<dbReference type="Proteomes" id="UP000250991">
    <property type="component" value="Unassembled WGS sequence"/>
</dbReference>
<protein>
    <submittedName>
        <fullName evidence="1">Putative truncated Rhs core protein</fullName>
    </submittedName>
</protein>
<sequence length="78" mass="9060">MTLVLADRRKGWVMKKEIRDYGLNLFGMYGRKVKLSHSEMIEDNKKDLAVNDHGLTCPSTTDCSDRCSDYINPEHKKR</sequence>
<dbReference type="EMBL" id="UARW01000010">
    <property type="protein sequence ID" value="SQD06250.1"/>
    <property type="molecule type" value="Genomic_DNA"/>
</dbReference>
<evidence type="ECO:0000313" key="2">
    <source>
        <dbReference type="Proteomes" id="UP000250991"/>
    </source>
</evidence>